<dbReference type="EMBL" id="JAVHJS010000007">
    <property type="protein sequence ID" value="KAK2852272.1"/>
    <property type="molecule type" value="Genomic_DNA"/>
</dbReference>
<gene>
    <name evidence="1" type="ORF">Q7C36_007473</name>
</gene>
<organism evidence="1 2">
    <name type="scientific">Tachysurus vachellii</name>
    <name type="common">Darkbarbel catfish</name>
    <name type="synonym">Pelteobagrus vachellii</name>
    <dbReference type="NCBI Taxonomy" id="175792"/>
    <lineage>
        <taxon>Eukaryota</taxon>
        <taxon>Metazoa</taxon>
        <taxon>Chordata</taxon>
        <taxon>Craniata</taxon>
        <taxon>Vertebrata</taxon>
        <taxon>Euteleostomi</taxon>
        <taxon>Actinopterygii</taxon>
        <taxon>Neopterygii</taxon>
        <taxon>Teleostei</taxon>
        <taxon>Ostariophysi</taxon>
        <taxon>Siluriformes</taxon>
        <taxon>Bagridae</taxon>
        <taxon>Tachysurus</taxon>
    </lineage>
</organism>
<proteinExistence type="predicted"/>
<protein>
    <submittedName>
        <fullName evidence="1">Uncharacterized protein</fullName>
    </submittedName>
</protein>
<accession>A0AA88T330</accession>
<keyword evidence="2" id="KW-1185">Reference proteome</keyword>
<reference evidence="1" key="1">
    <citation type="submission" date="2023-08" db="EMBL/GenBank/DDBJ databases">
        <title>Pelteobagrus vachellii genome.</title>
        <authorList>
            <person name="Liu H."/>
        </authorList>
    </citation>
    <scope>NUCLEOTIDE SEQUENCE</scope>
    <source>
        <strain evidence="1">PRFRI_2022a</strain>
        <tissue evidence="1">Muscle</tissue>
    </source>
</reference>
<evidence type="ECO:0000313" key="1">
    <source>
        <dbReference type="EMBL" id="KAK2852272.1"/>
    </source>
</evidence>
<sequence>MTETFGHREKHMDQMNTSLVQREISSGTPILITMKDEFTTAPSRKSFTQEYILKQRQGIGNDEKPYPYILQIPQRLQIKGCNSRSISTAPLIVTVAAQRLQTTINLERNEDVLPEVALQRFLGVYMKF</sequence>
<evidence type="ECO:0000313" key="2">
    <source>
        <dbReference type="Proteomes" id="UP001187315"/>
    </source>
</evidence>
<dbReference type="Proteomes" id="UP001187315">
    <property type="component" value="Unassembled WGS sequence"/>
</dbReference>
<name>A0AA88T330_TACVA</name>
<dbReference type="AlphaFoldDB" id="A0AA88T330"/>
<comment type="caution">
    <text evidence="1">The sequence shown here is derived from an EMBL/GenBank/DDBJ whole genome shotgun (WGS) entry which is preliminary data.</text>
</comment>